<sequence>MFPAGTVNVVPGMMIAAKTYLRAAGFEFREALQDQRAESGSRRPLQLSARQWIVSVTSFLGDEPSIARRILFTSDESVEVEENRVNAERTRHPEEVSEQKVVEPSW</sequence>
<gene>
    <name evidence="2" type="ORF">FOMPIDRAFT_87307</name>
</gene>
<evidence type="ECO:0000313" key="2">
    <source>
        <dbReference type="EMBL" id="EPS94660.1"/>
    </source>
</evidence>
<dbReference type="AlphaFoldDB" id="S8EYM5"/>
<dbReference type="EMBL" id="KE504226">
    <property type="protein sequence ID" value="EPS94660.1"/>
    <property type="molecule type" value="Genomic_DNA"/>
</dbReference>
<evidence type="ECO:0000256" key="1">
    <source>
        <dbReference type="SAM" id="MobiDB-lite"/>
    </source>
</evidence>
<reference evidence="2 3" key="1">
    <citation type="journal article" date="2012" name="Science">
        <title>The Paleozoic origin of enzymatic lignin decomposition reconstructed from 31 fungal genomes.</title>
        <authorList>
            <person name="Floudas D."/>
            <person name="Binder M."/>
            <person name="Riley R."/>
            <person name="Barry K."/>
            <person name="Blanchette R.A."/>
            <person name="Henrissat B."/>
            <person name="Martinez A.T."/>
            <person name="Otillar R."/>
            <person name="Spatafora J.W."/>
            <person name="Yadav J.S."/>
            <person name="Aerts A."/>
            <person name="Benoit I."/>
            <person name="Boyd A."/>
            <person name="Carlson A."/>
            <person name="Copeland A."/>
            <person name="Coutinho P.M."/>
            <person name="de Vries R.P."/>
            <person name="Ferreira P."/>
            <person name="Findley K."/>
            <person name="Foster B."/>
            <person name="Gaskell J."/>
            <person name="Glotzer D."/>
            <person name="Gorecki P."/>
            <person name="Heitman J."/>
            <person name="Hesse C."/>
            <person name="Hori C."/>
            <person name="Igarashi K."/>
            <person name="Jurgens J.A."/>
            <person name="Kallen N."/>
            <person name="Kersten P."/>
            <person name="Kohler A."/>
            <person name="Kuees U."/>
            <person name="Kumar T.K.A."/>
            <person name="Kuo A."/>
            <person name="LaButti K."/>
            <person name="Larrondo L.F."/>
            <person name="Lindquist E."/>
            <person name="Ling A."/>
            <person name="Lombard V."/>
            <person name="Lucas S."/>
            <person name="Lundell T."/>
            <person name="Martin R."/>
            <person name="McLaughlin D.J."/>
            <person name="Morgenstern I."/>
            <person name="Morin E."/>
            <person name="Murat C."/>
            <person name="Nagy L.G."/>
            <person name="Nolan M."/>
            <person name="Ohm R.A."/>
            <person name="Patyshakuliyeva A."/>
            <person name="Rokas A."/>
            <person name="Ruiz-Duenas F.J."/>
            <person name="Sabat G."/>
            <person name="Salamov A."/>
            <person name="Samejima M."/>
            <person name="Schmutz J."/>
            <person name="Slot J.C."/>
            <person name="St John F."/>
            <person name="Stenlid J."/>
            <person name="Sun H."/>
            <person name="Sun S."/>
            <person name="Syed K."/>
            <person name="Tsang A."/>
            <person name="Wiebenga A."/>
            <person name="Young D."/>
            <person name="Pisabarro A."/>
            <person name="Eastwood D.C."/>
            <person name="Martin F."/>
            <person name="Cullen D."/>
            <person name="Grigoriev I.V."/>
            <person name="Hibbett D.S."/>
        </authorList>
    </citation>
    <scope>NUCLEOTIDE SEQUENCE</scope>
    <source>
        <strain evidence="3">FP-58527</strain>
    </source>
</reference>
<accession>S8EYM5</accession>
<evidence type="ECO:0000313" key="3">
    <source>
        <dbReference type="Proteomes" id="UP000015241"/>
    </source>
</evidence>
<proteinExistence type="predicted"/>
<dbReference type="HOGENOM" id="CLU_2223314_0_0_1"/>
<dbReference type="InParanoid" id="S8EYM5"/>
<protein>
    <submittedName>
        <fullName evidence="2">Uncharacterized protein</fullName>
    </submittedName>
</protein>
<keyword evidence="3" id="KW-1185">Reference proteome</keyword>
<feature type="region of interest" description="Disordered" evidence="1">
    <location>
        <begin position="81"/>
        <end position="106"/>
    </location>
</feature>
<name>S8EYM5_FOMSC</name>
<dbReference type="Proteomes" id="UP000015241">
    <property type="component" value="Unassembled WGS sequence"/>
</dbReference>
<organism evidence="2 3">
    <name type="scientific">Fomitopsis schrenkii</name>
    <name type="common">Brown rot fungus</name>
    <dbReference type="NCBI Taxonomy" id="2126942"/>
    <lineage>
        <taxon>Eukaryota</taxon>
        <taxon>Fungi</taxon>
        <taxon>Dikarya</taxon>
        <taxon>Basidiomycota</taxon>
        <taxon>Agaricomycotina</taxon>
        <taxon>Agaricomycetes</taxon>
        <taxon>Polyporales</taxon>
        <taxon>Fomitopsis</taxon>
    </lineage>
</organism>